<reference evidence="7" key="1">
    <citation type="submission" date="2017-02" db="EMBL/GenBank/DDBJ databases">
        <authorList>
            <person name="Dridi B."/>
        </authorList>
    </citation>
    <scope>NUCLEOTIDE SEQUENCE [LARGE SCALE GENOMIC DNA]</scope>
    <source>
        <strain evidence="7">B Co 03.10</strain>
    </source>
</reference>
<keyword evidence="6" id="KW-0645">Protease</keyword>
<organism evidence="6 7">
    <name type="scientific">Brevibacterium yomogidense</name>
    <dbReference type="NCBI Taxonomy" id="946573"/>
    <lineage>
        <taxon>Bacteria</taxon>
        <taxon>Bacillati</taxon>
        <taxon>Actinomycetota</taxon>
        <taxon>Actinomycetes</taxon>
        <taxon>Micrococcales</taxon>
        <taxon>Brevibacteriaceae</taxon>
        <taxon>Brevibacterium</taxon>
    </lineage>
</organism>
<evidence type="ECO:0000256" key="1">
    <source>
        <dbReference type="ARBA" id="ARBA00004141"/>
    </source>
</evidence>
<feature type="transmembrane region" description="Helical" evidence="5">
    <location>
        <begin position="65"/>
        <end position="84"/>
    </location>
</feature>
<evidence type="ECO:0000256" key="5">
    <source>
        <dbReference type="SAM" id="Phobius"/>
    </source>
</evidence>
<evidence type="ECO:0000256" key="2">
    <source>
        <dbReference type="ARBA" id="ARBA00022692"/>
    </source>
</evidence>
<evidence type="ECO:0000256" key="3">
    <source>
        <dbReference type="ARBA" id="ARBA00022989"/>
    </source>
</evidence>
<dbReference type="Proteomes" id="UP000196581">
    <property type="component" value="Unassembled WGS sequence"/>
</dbReference>
<dbReference type="RefSeq" id="WP_087005713.1">
    <property type="nucleotide sequence ID" value="NZ_FWFF01000006.1"/>
</dbReference>
<dbReference type="Pfam" id="PF02674">
    <property type="entry name" value="Colicin_V"/>
    <property type="match status" value="1"/>
</dbReference>
<dbReference type="GO" id="GO:0009403">
    <property type="term" value="P:toxin biosynthetic process"/>
    <property type="evidence" value="ECO:0007669"/>
    <property type="project" value="InterPro"/>
</dbReference>
<dbReference type="Pfam" id="PF13365">
    <property type="entry name" value="Trypsin_2"/>
    <property type="match status" value="1"/>
</dbReference>
<comment type="subcellular location">
    <subcellularLocation>
        <location evidence="1">Membrane</location>
        <topology evidence="1">Multi-pass membrane protein</topology>
    </subcellularLocation>
</comment>
<protein>
    <submittedName>
        <fullName evidence="6">Putative serine protease</fullName>
    </submittedName>
</protein>
<dbReference type="InterPro" id="IPR003825">
    <property type="entry name" value="Colicin-V_CvpA"/>
</dbReference>
<gene>
    <name evidence="6" type="ORF">FM105_05035</name>
</gene>
<feature type="transmembrane region" description="Helical" evidence="5">
    <location>
        <begin position="104"/>
        <end position="125"/>
    </location>
</feature>
<dbReference type="PRINTS" id="PR00834">
    <property type="entry name" value="PROTEASES2C"/>
</dbReference>
<keyword evidence="7" id="KW-1185">Reference proteome</keyword>
<keyword evidence="4 5" id="KW-0472">Membrane</keyword>
<keyword evidence="6" id="KW-0378">Hydrolase</keyword>
<dbReference type="GO" id="GO:0016020">
    <property type="term" value="C:membrane"/>
    <property type="evidence" value="ECO:0007669"/>
    <property type="project" value="UniProtKB-SubCell"/>
</dbReference>
<dbReference type="InterPro" id="IPR009003">
    <property type="entry name" value="Peptidase_S1_PA"/>
</dbReference>
<dbReference type="NCBIfam" id="NF033740">
    <property type="entry name" value="MarP_fam_protase"/>
    <property type="match status" value="1"/>
</dbReference>
<dbReference type="AlphaFoldDB" id="A0A1X6X9H3"/>
<keyword evidence="2 5" id="KW-0812">Transmembrane</keyword>
<dbReference type="InterPro" id="IPR001940">
    <property type="entry name" value="Peptidase_S1C"/>
</dbReference>
<sequence>MTAFDVALIVFAVLAGAAGWSQGLVAGASTLVGFVVGAVIGRLAGPPLADLAVEQGIASEAGASGLATLLPLILGIAFACGGGWTGATLKTALGDGLGRVVDAVGGALTGAVAFFLIVWLVAGWVRTTPLVAANEAVAESHIVSLLDRIAPVTSAEAVGAISQALATNGFPQVFAGESERIRSVGEPDPAMIDVGREMEDRTVRVTTTASQCPALQSGSGWVFDDDLVMTNAHVVSGSTGRIVQVGGAGQPYKAELVVLDAARDIAVLRVPGLDAQPLELGDPLAADDDAVVVGYPENGPYTISPARVREAVTAQGLDIYDEDTVLRDVYALRAVVRSGNSGGPLLDDEGRAVGMVFARSGEDPETGYALTLSEMEEALAEGRSAEERVPVGGCTTQ</sequence>
<keyword evidence="3 5" id="KW-1133">Transmembrane helix</keyword>
<dbReference type="Gene3D" id="2.40.10.10">
    <property type="entry name" value="Trypsin-like serine proteases"/>
    <property type="match status" value="2"/>
</dbReference>
<dbReference type="PANTHER" id="PTHR43019:SF23">
    <property type="entry name" value="PROTEASE DO-LIKE 5, CHLOROPLASTIC"/>
    <property type="match status" value="1"/>
</dbReference>
<dbReference type="EMBL" id="FWFF01000006">
    <property type="protein sequence ID" value="SLM95743.1"/>
    <property type="molecule type" value="Genomic_DNA"/>
</dbReference>
<dbReference type="GO" id="GO:0006508">
    <property type="term" value="P:proteolysis"/>
    <property type="evidence" value="ECO:0007669"/>
    <property type="project" value="UniProtKB-KW"/>
</dbReference>
<feature type="transmembrane region" description="Helical" evidence="5">
    <location>
        <begin position="31"/>
        <end position="53"/>
    </location>
</feature>
<evidence type="ECO:0000256" key="4">
    <source>
        <dbReference type="ARBA" id="ARBA00023136"/>
    </source>
</evidence>
<dbReference type="SUPFAM" id="SSF50494">
    <property type="entry name" value="Trypsin-like serine proteases"/>
    <property type="match status" value="1"/>
</dbReference>
<evidence type="ECO:0000313" key="7">
    <source>
        <dbReference type="Proteomes" id="UP000196581"/>
    </source>
</evidence>
<dbReference type="InterPro" id="IPR043504">
    <property type="entry name" value="Peptidase_S1_PA_chymotrypsin"/>
</dbReference>
<proteinExistence type="predicted"/>
<name>A0A1X6X9H3_9MICO</name>
<dbReference type="InterPro" id="IPR047680">
    <property type="entry name" value="MarP-like"/>
</dbReference>
<evidence type="ECO:0000313" key="6">
    <source>
        <dbReference type="EMBL" id="SLM95743.1"/>
    </source>
</evidence>
<dbReference type="GO" id="GO:0004252">
    <property type="term" value="F:serine-type endopeptidase activity"/>
    <property type="evidence" value="ECO:0007669"/>
    <property type="project" value="InterPro"/>
</dbReference>
<accession>A0A1X6X9H3</accession>
<dbReference type="PANTHER" id="PTHR43019">
    <property type="entry name" value="SERINE ENDOPROTEASE DEGS"/>
    <property type="match status" value="1"/>
</dbReference>